<organism evidence="1 2">
    <name type="scientific">Triplophysa rosa</name>
    <name type="common">Cave loach</name>
    <dbReference type="NCBI Taxonomy" id="992332"/>
    <lineage>
        <taxon>Eukaryota</taxon>
        <taxon>Metazoa</taxon>
        <taxon>Chordata</taxon>
        <taxon>Craniata</taxon>
        <taxon>Vertebrata</taxon>
        <taxon>Euteleostomi</taxon>
        <taxon>Actinopterygii</taxon>
        <taxon>Neopterygii</taxon>
        <taxon>Teleostei</taxon>
        <taxon>Ostariophysi</taxon>
        <taxon>Cypriniformes</taxon>
        <taxon>Nemacheilidae</taxon>
        <taxon>Triplophysa</taxon>
    </lineage>
</organism>
<accession>A0A9W7X778</accession>
<evidence type="ECO:0000313" key="1">
    <source>
        <dbReference type="EMBL" id="KAI7814929.1"/>
    </source>
</evidence>
<evidence type="ECO:0000313" key="2">
    <source>
        <dbReference type="Proteomes" id="UP001059041"/>
    </source>
</evidence>
<dbReference type="EMBL" id="JAFHDT010000001">
    <property type="protein sequence ID" value="KAI7814929.1"/>
    <property type="molecule type" value="Genomic_DNA"/>
</dbReference>
<reference evidence="1" key="1">
    <citation type="submission" date="2021-02" db="EMBL/GenBank/DDBJ databases">
        <title>Comparative genomics reveals that relaxation of natural selection precedes convergent phenotypic evolution of cavefish.</title>
        <authorList>
            <person name="Peng Z."/>
        </authorList>
    </citation>
    <scope>NUCLEOTIDE SEQUENCE</scope>
    <source>
        <tissue evidence="1">Muscle</tissue>
    </source>
</reference>
<gene>
    <name evidence="1" type="ORF">IRJ41_024202</name>
</gene>
<dbReference type="AlphaFoldDB" id="A0A9W7X778"/>
<sequence length="57" mass="6117">VVSCVLSKAKDVTESVLRLISVTLLRRISELELGTAAGEKSSLLLLRLAHCVGLQQV</sequence>
<name>A0A9W7X778_TRIRA</name>
<protein>
    <submittedName>
        <fullName evidence="1">Uncharacterized protein</fullName>
    </submittedName>
</protein>
<proteinExistence type="predicted"/>
<feature type="non-terminal residue" evidence="1">
    <location>
        <position position="1"/>
    </location>
</feature>
<keyword evidence="2" id="KW-1185">Reference proteome</keyword>
<comment type="caution">
    <text evidence="1">The sequence shown here is derived from an EMBL/GenBank/DDBJ whole genome shotgun (WGS) entry which is preliminary data.</text>
</comment>
<feature type="non-terminal residue" evidence="1">
    <location>
        <position position="57"/>
    </location>
</feature>
<dbReference type="Proteomes" id="UP001059041">
    <property type="component" value="Linkage Group LG1"/>
</dbReference>